<organism evidence="1 2">
    <name type="scientific">Coprinopsis marcescibilis</name>
    <name type="common">Agaric fungus</name>
    <name type="synonym">Psathyrella marcescibilis</name>
    <dbReference type="NCBI Taxonomy" id="230819"/>
    <lineage>
        <taxon>Eukaryota</taxon>
        <taxon>Fungi</taxon>
        <taxon>Dikarya</taxon>
        <taxon>Basidiomycota</taxon>
        <taxon>Agaricomycotina</taxon>
        <taxon>Agaricomycetes</taxon>
        <taxon>Agaricomycetidae</taxon>
        <taxon>Agaricales</taxon>
        <taxon>Agaricineae</taxon>
        <taxon>Psathyrellaceae</taxon>
        <taxon>Coprinopsis</taxon>
    </lineage>
</organism>
<evidence type="ECO:0000313" key="1">
    <source>
        <dbReference type="EMBL" id="TFK22179.1"/>
    </source>
</evidence>
<sequence length="122" mass="14215">MRRRAIEKPTPKSVELPPEIWDQIAGHLQGNTLVQLMGLNRVFMQHALREKYSEANLIFIDERGYRKLESIHNEEGISDLGLHCCGVSEVQYSGNPTFHPRKIQIRREQQLPEARWKTDPKI</sequence>
<name>A0A5C3KNU1_COPMA</name>
<gene>
    <name evidence="1" type="ORF">FA15DRAFT_706638</name>
</gene>
<evidence type="ECO:0008006" key="3">
    <source>
        <dbReference type="Google" id="ProtNLM"/>
    </source>
</evidence>
<reference evidence="1 2" key="1">
    <citation type="journal article" date="2019" name="Nat. Ecol. Evol.">
        <title>Megaphylogeny resolves global patterns of mushroom evolution.</title>
        <authorList>
            <person name="Varga T."/>
            <person name="Krizsan K."/>
            <person name="Foldi C."/>
            <person name="Dima B."/>
            <person name="Sanchez-Garcia M."/>
            <person name="Sanchez-Ramirez S."/>
            <person name="Szollosi G.J."/>
            <person name="Szarkandi J.G."/>
            <person name="Papp V."/>
            <person name="Albert L."/>
            <person name="Andreopoulos W."/>
            <person name="Angelini C."/>
            <person name="Antonin V."/>
            <person name="Barry K.W."/>
            <person name="Bougher N.L."/>
            <person name="Buchanan P."/>
            <person name="Buyck B."/>
            <person name="Bense V."/>
            <person name="Catcheside P."/>
            <person name="Chovatia M."/>
            <person name="Cooper J."/>
            <person name="Damon W."/>
            <person name="Desjardin D."/>
            <person name="Finy P."/>
            <person name="Geml J."/>
            <person name="Haridas S."/>
            <person name="Hughes K."/>
            <person name="Justo A."/>
            <person name="Karasinski D."/>
            <person name="Kautmanova I."/>
            <person name="Kiss B."/>
            <person name="Kocsube S."/>
            <person name="Kotiranta H."/>
            <person name="LaButti K.M."/>
            <person name="Lechner B.E."/>
            <person name="Liimatainen K."/>
            <person name="Lipzen A."/>
            <person name="Lukacs Z."/>
            <person name="Mihaltcheva S."/>
            <person name="Morgado L.N."/>
            <person name="Niskanen T."/>
            <person name="Noordeloos M.E."/>
            <person name="Ohm R.A."/>
            <person name="Ortiz-Santana B."/>
            <person name="Ovrebo C."/>
            <person name="Racz N."/>
            <person name="Riley R."/>
            <person name="Savchenko A."/>
            <person name="Shiryaev A."/>
            <person name="Soop K."/>
            <person name="Spirin V."/>
            <person name="Szebenyi C."/>
            <person name="Tomsovsky M."/>
            <person name="Tulloss R.E."/>
            <person name="Uehling J."/>
            <person name="Grigoriev I.V."/>
            <person name="Vagvolgyi C."/>
            <person name="Papp T."/>
            <person name="Martin F.M."/>
            <person name="Miettinen O."/>
            <person name="Hibbett D.S."/>
            <person name="Nagy L.G."/>
        </authorList>
    </citation>
    <scope>NUCLEOTIDE SEQUENCE [LARGE SCALE GENOMIC DNA]</scope>
    <source>
        <strain evidence="1 2">CBS 121175</strain>
    </source>
</reference>
<evidence type="ECO:0000313" key="2">
    <source>
        <dbReference type="Proteomes" id="UP000307440"/>
    </source>
</evidence>
<accession>A0A5C3KNU1</accession>
<dbReference type="EMBL" id="ML210248">
    <property type="protein sequence ID" value="TFK22179.1"/>
    <property type="molecule type" value="Genomic_DNA"/>
</dbReference>
<dbReference type="OrthoDB" id="3071584at2759"/>
<proteinExistence type="predicted"/>
<dbReference type="AlphaFoldDB" id="A0A5C3KNU1"/>
<dbReference type="Proteomes" id="UP000307440">
    <property type="component" value="Unassembled WGS sequence"/>
</dbReference>
<protein>
    <recommendedName>
        <fullName evidence="3">F-box domain-containing protein</fullName>
    </recommendedName>
</protein>
<keyword evidence="2" id="KW-1185">Reference proteome</keyword>